<organism evidence="1 2">
    <name type="scientific">Parthenolecanium corni</name>
    <dbReference type="NCBI Taxonomy" id="536013"/>
    <lineage>
        <taxon>Eukaryota</taxon>
        <taxon>Metazoa</taxon>
        <taxon>Ecdysozoa</taxon>
        <taxon>Arthropoda</taxon>
        <taxon>Hexapoda</taxon>
        <taxon>Insecta</taxon>
        <taxon>Pterygota</taxon>
        <taxon>Neoptera</taxon>
        <taxon>Paraneoptera</taxon>
        <taxon>Hemiptera</taxon>
        <taxon>Sternorrhyncha</taxon>
        <taxon>Coccoidea</taxon>
        <taxon>Coccidae</taxon>
        <taxon>Parthenolecanium</taxon>
    </lineage>
</organism>
<sequence>MDACVQKRGDGSPVDVALKNAKELKSLGVTEVTLQAVITVNGKYECISTMFYDYWAKSVCTMLELNIAKSIAACKKVGW</sequence>
<gene>
    <name evidence="1" type="ORF">V9T40_010765</name>
</gene>
<protein>
    <submittedName>
        <fullName evidence="1">Uncharacterized protein</fullName>
    </submittedName>
</protein>
<keyword evidence="2" id="KW-1185">Reference proteome</keyword>
<dbReference type="Proteomes" id="UP001367676">
    <property type="component" value="Unassembled WGS sequence"/>
</dbReference>
<evidence type="ECO:0000313" key="1">
    <source>
        <dbReference type="EMBL" id="KAK7573574.1"/>
    </source>
</evidence>
<reference evidence="1 2" key="1">
    <citation type="submission" date="2024-03" db="EMBL/GenBank/DDBJ databases">
        <title>Adaptation during the transition from Ophiocordyceps entomopathogen to insect associate is accompanied by gene loss and intensified selection.</title>
        <authorList>
            <person name="Ward C.M."/>
            <person name="Onetto C.A."/>
            <person name="Borneman A.R."/>
        </authorList>
    </citation>
    <scope>NUCLEOTIDE SEQUENCE [LARGE SCALE GENOMIC DNA]</scope>
    <source>
        <strain evidence="1">AWRI1</strain>
        <tissue evidence="1">Single Adult Female</tissue>
    </source>
</reference>
<name>A0AAN9T5K0_9HEMI</name>
<dbReference type="AlphaFoldDB" id="A0AAN9T5K0"/>
<dbReference type="EMBL" id="JBBCAQ010000037">
    <property type="protein sequence ID" value="KAK7573574.1"/>
    <property type="molecule type" value="Genomic_DNA"/>
</dbReference>
<comment type="caution">
    <text evidence="1">The sequence shown here is derived from an EMBL/GenBank/DDBJ whole genome shotgun (WGS) entry which is preliminary data.</text>
</comment>
<evidence type="ECO:0000313" key="2">
    <source>
        <dbReference type="Proteomes" id="UP001367676"/>
    </source>
</evidence>
<accession>A0AAN9T5K0</accession>
<proteinExistence type="predicted"/>